<feature type="compositionally biased region" description="Basic and acidic residues" evidence="3">
    <location>
        <begin position="370"/>
        <end position="388"/>
    </location>
</feature>
<dbReference type="EMBL" id="CATKSN020000088">
    <property type="protein sequence ID" value="CAI9149038.1"/>
    <property type="molecule type" value="Genomic_DNA"/>
</dbReference>
<dbReference type="InterPro" id="IPR027475">
    <property type="entry name" value="Asparaginase/glutaminase_AS2"/>
</dbReference>
<feature type="domain" description="Asparaginase/glutaminase C-terminal" evidence="6">
    <location>
        <begin position="414"/>
        <end position="490"/>
    </location>
</feature>
<dbReference type="PROSITE" id="PS00917">
    <property type="entry name" value="ASN_GLN_ASE_2"/>
    <property type="match status" value="1"/>
</dbReference>
<dbReference type="InterPro" id="IPR040919">
    <property type="entry name" value="Asparaginase_C"/>
</dbReference>
<evidence type="ECO:0000313" key="7">
    <source>
        <dbReference type="EMBL" id="CAI9149038.1"/>
    </source>
</evidence>
<dbReference type="SUPFAM" id="SSF53774">
    <property type="entry name" value="Glutaminase/Asparaginase"/>
    <property type="match status" value="2"/>
</dbReference>
<dbReference type="SMART" id="SM00870">
    <property type="entry name" value="Asparaginase"/>
    <property type="match status" value="1"/>
</dbReference>
<keyword evidence="4" id="KW-0812">Transmembrane</keyword>
<dbReference type="EC" id="3.5.1.1" evidence="1"/>
<dbReference type="PANTHER" id="PTHR11707:SF28">
    <property type="entry name" value="60 KDA LYSOPHOSPHOLIPASE"/>
    <property type="match status" value="1"/>
</dbReference>
<dbReference type="PIRSF" id="PIRSF001220">
    <property type="entry name" value="L-ASNase_gatD"/>
    <property type="match status" value="1"/>
</dbReference>
<dbReference type="InterPro" id="IPR027474">
    <property type="entry name" value="L-asparaginase_N"/>
</dbReference>
<keyword evidence="8" id="KW-1185">Reference proteome</keyword>
<name>A0ABN8XJR2_RANTA</name>
<dbReference type="PIRSF" id="PIRSF500176">
    <property type="entry name" value="L_ASNase"/>
    <property type="match status" value="1"/>
</dbReference>
<feature type="compositionally biased region" description="Basic residues" evidence="3">
    <location>
        <begin position="1"/>
        <end position="19"/>
    </location>
</feature>
<evidence type="ECO:0000256" key="3">
    <source>
        <dbReference type="SAM" id="MobiDB-lite"/>
    </source>
</evidence>
<feature type="compositionally biased region" description="Basic and acidic residues" evidence="3">
    <location>
        <begin position="398"/>
        <end position="408"/>
    </location>
</feature>
<dbReference type="Pfam" id="PF17763">
    <property type="entry name" value="Asparaginase_C"/>
    <property type="match status" value="1"/>
</dbReference>
<evidence type="ECO:0000259" key="5">
    <source>
        <dbReference type="Pfam" id="PF00710"/>
    </source>
</evidence>
<dbReference type="PROSITE" id="PS51732">
    <property type="entry name" value="ASN_GLN_ASE_3"/>
    <property type="match status" value="1"/>
</dbReference>
<evidence type="ECO:0000313" key="8">
    <source>
        <dbReference type="Proteomes" id="UP001176941"/>
    </source>
</evidence>
<dbReference type="InterPro" id="IPR037152">
    <property type="entry name" value="L-asparaginase_N_sf"/>
</dbReference>
<sequence>KWRSRKRRRRRRRKSRRSSRSKEAAVIQTKPHILIIITGGTICMDYGGELSSLRPQRLAQRLQQLPELRDSSLPNFDVLEWETLVDSSDISVAHWQRLATQIQQFYDPYDGFVILHGTDTLAYTASALSFMLENLAKPVVLTGSMLPMLHIATDAKRNLVASMLIAGCSELREVAVVFGAHVMRGCRVTKFDCAGFEAFASPNCPSLGMVGVDVIINEEALLLRQAASASAAALAAAAGPAAFRRGLPAAAAHASSSSPFPPSALSASGTRSGGENVNEEKQGGPDYAHAAAAGGYAAPPGGGEGARDGGLRVFSSMAENIVALPLTPFLPMRILQLLLSGEACAKKTRLLHETRAAAGEHQKLQQRGGEALEKREAADAAGSEREDGGEPGVCKTKIKGEAGEEGGHRSPLSVVLLLYGSGTAPGNPELLSTIQRGIERGVNIVILSQCRRGCANLLAYENGVRLHNLGVISGKDSTLEACVAKLSYLTVDHCDAHFSQAFQKSYRDLIAAAAASGQVRSNNRCQSRLGGKDVACCVAHLGPRIATVYPFCETSPTVCGEAKAIKCRIDELSWWSGATSNRTAPHGAGVRFLLRCACYIPTEMEDSNGDGFYHSTAEPERLGRYRRAGRRQLRKLSLTPSLTAQSFLVILRWIRNAHGGVYPANTRLSKSTHPEPGRPARACAACRPTPREALIRAGLRRDDGVSGRFRGCRLRVVRRKVTRVKEKSRAAPAEGHVLRVTDPAGTASALEQCGVDTPEERTAPRCKDQVFAAGNYAVSSRLAFATYETAEEAKTTIDALDGKEIFPVRRSRSVLEELCFRRSYFSRTLHTYACVLACANVLKYETGLTQWEKPPELENAARPASQQRSSIGMLGNSATRFGPPVSLGTIAVPLLLALAAAASCCCCWCCCSSLLLLLARAARWCSLLLLLLADGACCRMILPHVAACCCCCLLLLPAAATGCCYAAFLLLLLLLLLITASAIDCCCFASAGGECHQRHARLLCSWAVSSCTT</sequence>
<feature type="compositionally biased region" description="Low complexity" evidence="3">
    <location>
        <begin position="254"/>
        <end position="269"/>
    </location>
</feature>
<dbReference type="InterPro" id="IPR036152">
    <property type="entry name" value="Asp/glu_Ase-like_sf"/>
</dbReference>
<dbReference type="InterPro" id="IPR027473">
    <property type="entry name" value="L-asparaginase_C"/>
</dbReference>
<feature type="transmembrane region" description="Helical" evidence="4">
    <location>
        <begin position="965"/>
        <end position="991"/>
    </location>
</feature>
<evidence type="ECO:0000256" key="4">
    <source>
        <dbReference type="SAM" id="Phobius"/>
    </source>
</evidence>
<feature type="domain" description="L-asparaginase N-terminal" evidence="5">
    <location>
        <begin position="32"/>
        <end position="219"/>
    </location>
</feature>
<dbReference type="Gene3D" id="3.40.50.1170">
    <property type="entry name" value="L-asparaginase, N-terminal domain"/>
    <property type="match status" value="1"/>
</dbReference>
<feature type="active site" evidence="2">
    <location>
        <position position="118"/>
    </location>
</feature>
<comment type="caution">
    <text evidence="7">The sequence shown here is derived from an EMBL/GenBank/DDBJ whole genome shotgun (WGS) entry which is preliminary data.</text>
</comment>
<dbReference type="SFLD" id="SFLDS00057">
    <property type="entry name" value="Glutaminase/Asparaginase"/>
    <property type="match status" value="1"/>
</dbReference>
<proteinExistence type="predicted"/>
<feature type="compositionally biased region" description="Low complexity" evidence="3">
    <location>
        <begin position="284"/>
        <end position="299"/>
    </location>
</feature>
<reference evidence="7" key="1">
    <citation type="submission" date="2023-04" db="EMBL/GenBank/DDBJ databases">
        <authorList>
            <consortium name="ELIXIR-Norway"/>
        </authorList>
    </citation>
    <scope>NUCLEOTIDE SEQUENCE [LARGE SCALE GENOMIC DNA]</scope>
</reference>
<feature type="region of interest" description="Disordered" evidence="3">
    <location>
        <begin position="358"/>
        <end position="408"/>
    </location>
</feature>
<feature type="region of interest" description="Disordered" evidence="3">
    <location>
        <begin position="1"/>
        <end position="23"/>
    </location>
</feature>
<gene>
    <name evidence="7" type="ORF">MRATA1EN1_LOCUS30656</name>
</gene>
<evidence type="ECO:0000256" key="2">
    <source>
        <dbReference type="PROSITE-ProRule" id="PRU10100"/>
    </source>
</evidence>
<dbReference type="Pfam" id="PF00710">
    <property type="entry name" value="Asparaginase"/>
    <property type="match status" value="1"/>
</dbReference>
<keyword evidence="4" id="KW-1133">Transmembrane helix</keyword>
<dbReference type="Gene3D" id="3.40.50.40">
    <property type="match status" value="1"/>
</dbReference>
<evidence type="ECO:0000256" key="1">
    <source>
        <dbReference type="ARBA" id="ARBA00012920"/>
    </source>
</evidence>
<dbReference type="PANTHER" id="PTHR11707">
    <property type="entry name" value="L-ASPARAGINASE"/>
    <property type="match status" value="1"/>
</dbReference>
<dbReference type="Proteomes" id="UP001176941">
    <property type="component" value="Unassembled WGS sequence"/>
</dbReference>
<keyword evidence="4" id="KW-0472">Membrane</keyword>
<feature type="transmembrane region" description="Helical" evidence="4">
    <location>
        <begin position="894"/>
        <end position="919"/>
    </location>
</feature>
<feature type="region of interest" description="Disordered" evidence="3">
    <location>
        <begin position="254"/>
        <end position="305"/>
    </location>
</feature>
<feature type="non-terminal residue" evidence="7">
    <location>
        <position position="1"/>
    </location>
</feature>
<accession>A0ABN8XJR2</accession>
<organism evidence="7 8">
    <name type="scientific">Rangifer tarandus platyrhynchus</name>
    <name type="common">Svalbard reindeer</name>
    <dbReference type="NCBI Taxonomy" id="3082113"/>
    <lineage>
        <taxon>Eukaryota</taxon>
        <taxon>Metazoa</taxon>
        <taxon>Chordata</taxon>
        <taxon>Craniata</taxon>
        <taxon>Vertebrata</taxon>
        <taxon>Euteleostomi</taxon>
        <taxon>Mammalia</taxon>
        <taxon>Eutheria</taxon>
        <taxon>Laurasiatheria</taxon>
        <taxon>Artiodactyla</taxon>
        <taxon>Ruminantia</taxon>
        <taxon>Pecora</taxon>
        <taxon>Cervidae</taxon>
        <taxon>Odocoileinae</taxon>
        <taxon>Rangifer</taxon>
    </lineage>
</organism>
<protein>
    <recommendedName>
        <fullName evidence="1">asparaginase</fullName>
        <ecNumber evidence="1">3.5.1.1</ecNumber>
    </recommendedName>
</protein>
<dbReference type="PRINTS" id="PR00139">
    <property type="entry name" value="ASNGLNASE"/>
</dbReference>
<dbReference type="InterPro" id="IPR006034">
    <property type="entry name" value="Asparaginase/glutaminase-like"/>
</dbReference>
<evidence type="ECO:0000259" key="6">
    <source>
        <dbReference type="Pfam" id="PF17763"/>
    </source>
</evidence>